<proteinExistence type="inferred from homology"/>
<evidence type="ECO:0000313" key="6">
    <source>
        <dbReference type="EMBL" id="CAL8111601.1"/>
    </source>
</evidence>
<dbReference type="PANTHER" id="PTHR12599">
    <property type="entry name" value="PTERIN-4-ALPHA-CARBINOLAMINE DEHYDRATASE"/>
    <property type="match status" value="1"/>
</dbReference>
<evidence type="ECO:0000313" key="7">
    <source>
        <dbReference type="Proteomes" id="UP001642540"/>
    </source>
</evidence>
<dbReference type="PANTHER" id="PTHR12599:SF0">
    <property type="entry name" value="PTERIN-4-ALPHA-CARBINOLAMINE DEHYDRATASE"/>
    <property type="match status" value="1"/>
</dbReference>
<keyword evidence="7" id="KW-1185">Reference proteome</keyword>
<evidence type="ECO:0000256" key="5">
    <source>
        <dbReference type="ARBA" id="ARBA00030497"/>
    </source>
</evidence>
<comment type="caution">
    <text evidence="6">The sequence shown here is derived from an EMBL/GenBank/DDBJ whole genome shotgun (WGS) entry which is preliminary data.</text>
</comment>
<dbReference type="CDD" id="cd00914">
    <property type="entry name" value="PCD_DCoH_subfamily_b"/>
    <property type="match status" value="1"/>
</dbReference>
<reference evidence="6 7" key="1">
    <citation type="submission" date="2024-08" db="EMBL/GenBank/DDBJ databases">
        <authorList>
            <person name="Cucini C."/>
            <person name="Frati F."/>
        </authorList>
    </citation>
    <scope>NUCLEOTIDE SEQUENCE [LARGE SCALE GENOMIC DNA]</scope>
</reference>
<keyword evidence="4" id="KW-0456">Lyase</keyword>
<dbReference type="SUPFAM" id="SSF55248">
    <property type="entry name" value="PCD-like"/>
    <property type="match status" value="1"/>
</dbReference>
<evidence type="ECO:0000256" key="4">
    <source>
        <dbReference type="ARBA" id="ARBA00023239"/>
    </source>
</evidence>
<sequence>MAHLQSFKELLRVHATPFQLLLKLDRTTYISTSRRNFSLYGTSHLQKRKAPFNDLIQSCGKCSGQSVHTIAQPQQLLKASIPAPSQRKIPLSNYISPSLQTTRRFAKMALSPKLEGSERTEKLNALMEAGWTMVEGRDAIYKEFKFKNFNQAFGFMTRTALLAEKMDHHPEWFNVYNKVQVTLSSHDVSGISERDVKMANFMEKAASGLTS</sequence>
<dbReference type="NCBIfam" id="NF002018">
    <property type="entry name" value="PRK00823.1-3"/>
    <property type="match status" value="1"/>
</dbReference>
<protein>
    <recommendedName>
        <fullName evidence="3">4a-hydroxytetrahydrobiopterin dehydratase</fullName>
        <ecNumber evidence="3">4.2.1.96</ecNumber>
    </recommendedName>
    <alternativeName>
        <fullName evidence="5">4-alpha-hydroxy-tetrahydropterin dehydratase</fullName>
    </alternativeName>
</protein>
<dbReference type="HAMAP" id="MF_00434">
    <property type="entry name" value="Pterin_4_alpha"/>
    <property type="match status" value="1"/>
</dbReference>
<dbReference type="Proteomes" id="UP001642540">
    <property type="component" value="Unassembled WGS sequence"/>
</dbReference>
<comment type="catalytic activity">
    <reaction evidence="1">
        <text>(4aS,6R)-4a-hydroxy-L-erythro-5,6,7,8-tetrahydrobiopterin = (6R)-L-erythro-6,7-dihydrobiopterin + H2O</text>
        <dbReference type="Rhea" id="RHEA:11920"/>
        <dbReference type="ChEBI" id="CHEBI:15377"/>
        <dbReference type="ChEBI" id="CHEBI:15642"/>
        <dbReference type="ChEBI" id="CHEBI:43120"/>
        <dbReference type="EC" id="4.2.1.96"/>
    </reaction>
</comment>
<dbReference type="Gene3D" id="3.30.1360.20">
    <property type="entry name" value="Transcriptional coactivator/pterin dehydratase"/>
    <property type="match status" value="1"/>
</dbReference>
<dbReference type="InterPro" id="IPR001533">
    <property type="entry name" value="Pterin_deHydtase"/>
</dbReference>
<dbReference type="EMBL" id="CAXLJM020000046">
    <property type="protein sequence ID" value="CAL8111601.1"/>
    <property type="molecule type" value="Genomic_DNA"/>
</dbReference>
<comment type="similarity">
    <text evidence="2">Belongs to the pterin-4-alpha-carbinolamine dehydratase family.</text>
</comment>
<organism evidence="6 7">
    <name type="scientific">Orchesella dallaii</name>
    <dbReference type="NCBI Taxonomy" id="48710"/>
    <lineage>
        <taxon>Eukaryota</taxon>
        <taxon>Metazoa</taxon>
        <taxon>Ecdysozoa</taxon>
        <taxon>Arthropoda</taxon>
        <taxon>Hexapoda</taxon>
        <taxon>Collembola</taxon>
        <taxon>Entomobryomorpha</taxon>
        <taxon>Entomobryoidea</taxon>
        <taxon>Orchesellidae</taxon>
        <taxon>Orchesellinae</taxon>
        <taxon>Orchesella</taxon>
    </lineage>
</organism>
<name>A0ABP1QU81_9HEXA</name>
<gene>
    <name evidence="6" type="ORF">ODALV1_LOCUS15188</name>
</gene>
<dbReference type="Pfam" id="PF01329">
    <property type="entry name" value="Pterin_4a"/>
    <property type="match status" value="1"/>
</dbReference>
<accession>A0ABP1QU81</accession>
<dbReference type="EC" id="4.2.1.96" evidence="3"/>
<evidence type="ECO:0000256" key="3">
    <source>
        <dbReference type="ARBA" id="ARBA00013252"/>
    </source>
</evidence>
<dbReference type="InterPro" id="IPR036428">
    <property type="entry name" value="PCD_sf"/>
</dbReference>
<evidence type="ECO:0000256" key="2">
    <source>
        <dbReference type="ARBA" id="ARBA00006472"/>
    </source>
</evidence>
<evidence type="ECO:0000256" key="1">
    <source>
        <dbReference type="ARBA" id="ARBA00001554"/>
    </source>
</evidence>